<dbReference type="NCBIfam" id="TIGR00639">
    <property type="entry name" value="PurN"/>
    <property type="match status" value="1"/>
</dbReference>
<dbReference type="Gene3D" id="3.40.50.170">
    <property type="entry name" value="Formyl transferase, N-terminal domain"/>
    <property type="match status" value="1"/>
</dbReference>
<dbReference type="CDD" id="cd08645">
    <property type="entry name" value="FMT_core_GART"/>
    <property type="match status" value="1"/>
</dbReference>
<dbReference type="InterPro" id="IPR002376">
    <property type="entry name" value="Formyl_transf_N"/>
</dbReference>
<dbReference type="GO" id="GO:0005829">
    <property type="term" value="C:cytosol"/>
    <property type="evidence" value="ECO:0007669"/>
    <property type="project" value="TreeGrafter"/>
</dbReference>
<evidence type="ECO:0000313" key="10">
    <source>
        <dbReference type="EMBL" id="ADN36594.1"/>
    </source>
</evidence>
<evidence type="ECO:0000259" key="9">
    <source>
        <dbReference type="Pfam" id="PF00551"/>
    </source>
</evidence>
<organism evidence="10 11">
    <name type="scientific">Methanolacinia petrolearia (strain DSM 11571 / OCM 486 / SEBR 4847)</name>
    <name type="common">Methanoplanus petrolearius</name>
    <dbReference type="NCBI Taxonomy" id="679926"/>
    <lineage>
        <taxon>Archaea</taxon>
        <taxon>Methanobacteriati</taxon>
        <taxon>Methanobacteriota</taxon>
        <taxon>Stenosarchaea group</taxon>
        <taxon>Methanomicrobia</taxon>
        <taxon>Methanomicrobiales</taxon>
        <taxon>Methanomicrobiaceae</taxon>
        <taxon>Methanolacinia</taxon>
    </lineage>
</organism>
<proteinExistence type="inferred from homology"/>
<feature type="domain" description="Formyl transferase N-terminal" evidence="9">
    <location>
        <begin position="6"/>
        <end position="184"/>
    </location>
</feature>
<dbReference type="Pfam" id="PF00551">
    <property type="entry name" value="Formyl_trans_N"/>
    <property type="match status" value="1"/>
</dbReference>
<dbReference type="EC" id="2.1.2.2" evidence="2"/>
<sequence length="209" mass="23070">MIMDMKNIAVLASGRGTNFQAIIDGVDSGLIKGRICCLITDNPSAYSIERAEKAGIPVKVIDFSSFGDRTDYNSALCRGMEETGADLFVLAGYMRLLDDDTVRQFPGKMINIHPALLPSFKGLHAHKQAIEYGVKISGCTVHFVDEEMDHGAIIAQSPVPVMDDDTEDSLAERILKEEHKALQRSVALFCEDLLRIENRKVKILSAKKD</sequence>
<dbReference type="PANTHER" id="PTHR43369:SF2">
    <property type="entry name" value="PHOSPHORIBOSYLGLYCINAMIDE FORMYLTRANSFERASE"/>
    <property type="match status" value="1"/>
</dbReference>
<name>E1RIK2_METP4</name>
<dbReference type="PROSITE" id="PS00373">
    <property type="entry name" value="GART"/>
    <property type="match status" value="1"/>
</dbReference>
<dbReference type="STRING" id="679926.Mpet_1842"/>
<dbReference type="HAMAP" id="MF_01930">
    <property type="entry name" value="PurN"/>
    <property type="match status" value="1"/>
</dbReference>
<accession>E1RIK2</accession>
<dbReference type="GeneID" id="9744319"/>
<evidence type="ECO:0000256" key="3">
    <source>
        <dbReference type="ARBA" id="ARBA00022679"/>
    </source>
</evidence>
<comment type="pathway">
    <text evidence="1">Purine metabolism; IMP biosynthesis via de novo pathway; N(2)-formyl-N(1)-(5-phospho-D-ribosyl)glycinamide from N(1)-(5-phospho-D-ribosyl)glycinamide (10-formyl THF route): step 1/1.</text>
</comment>
<dbReference type="RefSeq" id="WP_013329771.1">
    <property type="nucleotide sequence ID" value="NC_014507.1"/>
</dbReference>
<evidence type="ECO:0000256" key="2">
    <source>
        <dbReference type="ARBA" id="ARBA00012254"/>
    </source>
</evidence>
<dbReference type="InterPro" id="IPR001555">
    <property type="entry name" value="GART_AS"/>
</dbReference>
<keyword evidence="3 10" id="KW-0808">Transferase</keyword>
<dbReference type="EMBL" id="CP002117">
    <property type="protein sequence ID" value="ADN36594.1"/>
    <property type="molecule type" value="Genomic_DNA"/>
</dbReference>
<keyword evidence="11" id="KW-1185">Reference proteome</keyword>
<evidence type="ECO:0000256" key="4">
    <source>
        <dbReference type="ARBA" id="ARBA00022755"/>
    </source>
</evidence>
<dbReference type="GO" id="GO:0006189">
    <property type="term" value="P:'de novo' IMP biosynthetic process"/>
    <property type="evidence" value="ECO:0007669"/>
    <property type="project" value="UniProtKB-UniPathway"/>
</dbReference>
<dbReference type="Proteomes" id="UP000006565">
    <property type="component" value="Chromosome"/>
</dbReference>
<reference evidence="10 11" key="1">
    <citation type="journal article" date="2010" name="Stand. Genomic Sci.">
        <title>Complete genome sequence of Methanoplanus petrolearius type strain (SEBR 4847).</title>
        <authorList>
            <person name="Brambilla E."/>
            <person name="Djao O.D."/>
            <person name="Daligault H."/>
            <person name="Lapidus A."/>
            <person name="Lucas S."/>
            <person name="Hammon N."/>
            <person name="Nolan M."/>
            <person name="Tice H."/>
            <person name="Cheng J.F."/>
            <person name="Han C."/>
            <person name="Tapia R."/>
            <person name="Goodwin L."/>
            <person name="Pitluck S."/>
            <person name="Liolios K."/>
            <person name="Ivanova N."/>
            <person name="Mavromatis K."/>
            <person name="Mikhailova N."/>
            <person name="Pati A."/>
            <person name="Chen A."/>
            <person name="Palaniappan K."/>
            <person name="Land M."/>
            <person name="Hauser L."/>
            <person name="Chang Y.J."/>
            <person name="Jeffries C.D."/>
            <person name="Rohde M."/>
            <person name="Spring S."/>
            <person name="Sikorski J."/>
            <person name="Goker M."/>
            <person name="Woyke T."/>
            <person name="Bristow J."/>
            <person name="Eisen J.A."/>
            <person name="Markowitz V."/>
            <person name="Hugenholtz P."/>
            <person name="Kyrpides N.C."/>
            <person name="Klenk H.P."/>
        </authorList>
    </citation>
    <scope>NUCLEOTIDE SEQUENCE [LARGE SCALE GENOMIC DNA]</scope>
    <source>
        <strain evidence="11">DSM 11571 / OCM 486 / SEBR 4847</strain>
    </source>
</reference>
<evidence type="ECO:0000313" key="11">
    <source>
        <dbReference type="Proteomes" id="UP000006565"/>
    </source>
</evidence>
<evidence type="ECO:0000256" key="8">
    <source>
        <dbReference type="ARBA" id="ARBA00047664"/>
    </source>
</evidence>
<dbReference type="UniPathway" id="UPA00074">
    <property type="reaction ID" value="UER00126"/>
</dbReference>
<gene>
    <name evidence="10" type="ordered locus">Mpet_1842</name>
</gene>
<dbReference type="SUPFAM" id="SSF53328">
    <property type="entry name" value="Formyltransferase"/>
    <property type="match status" value="1"/>
</dbReference>
<dbReference type="GO" id="GO:0004644">
    <property type="term" value="F:phosphoribosylglycinamide formyltransferase activity"/>
    <property type="evidence" value="ECO:0007669"/>
    <property type="project" value="UniProtKB-EC"/>
</dbReference>
<evidence type="ECO:0000256" key="7">
    <source>
        <dbReference type="ARBA" id="ARBA00041682"/>
    </source>
</evidence>
<comment type="catalytic activity">
    <reaction evidence="8">
        <text>N(1)-(5-phospho-beta-D-ribosyl)glycinamide + (6R)-10-formyltetrahydrofolate = N(2)-formyl-N(1)-(5-phospho-beta-D-ribosyl)glycinamide + (6S)-5,6,7,8-tetrahydrofolate + H(+)</text>
        <dbReference type="Rhea" id="RHEA:15053"/>
        <dbReference type="ChEBI" id="CHEBI:15378"/>
        <dbReference type="ChEBI" id="CHEBI:57453"/>
        <dbReference type="ChEBI" id="CHEBI:143788"/>
        <dbReference type="ChEBI" id="CHEBI:147286"/>
        <dbReference type="ChEBI" id="CHEBI:195366"/>
        <dbReference type="EC" id="2.1.2.2"/>
    </reaction>
</comment>
<dbReference type="HOGENOM" id="CLU_038395_1_0_2"/>
<keyword evidence="4" id="KW-0658">Purine biosynthesis</keyword>
<protein>
    <recommendedName>
        <fullName evidence="2">phosphoribosylglycinamide formyltransferase 1</fullName>
        <ecNumber evidence="2">2.1.2.2</ecNumber>
    </recommendedName>
    <alternativeName>
        <fullName evidence="7">5'-phosphoribosylglycinamide transformylase</fullName>
    </alternativeName>
    <alternativeName>
        <fullName evidence="6">GAR transformylase</fullName>
    </alternativeName>
</protein>
<dbReference type="AlphaFoldDB" id="E1RIK2"/>
<evidence type="ECO:0000256" key="5">
    <source>
        <dbReference type="ARBA" id="ARBA00038440"/>
    </source>
</evidence>
<evidence type="ECO:0000256" key="6">
    <source>
        <dbReference type="ARBA" id="ARBA00041324"/>
    </source>
</evidence>
<evidence type="ECO:0000256" key="1">
    <source>
        <dbReference type="ARBA" id="ARBA00005054"/>
    </source>
</evidence>
<dbReference type="PANTHER" id="PTHR43369">
    <property type="entry name" value="PHOSPHORIBOSYLGLYCINAMIDE FORMYLTRANSFERASE"/>
    <property type="match status" value="1"/>
</dbReference>
<dbReference type="InterPro" id="IPR036477">
    <property type="entry name" value="Formyl_transf_N_sf"/>
</dbReference>
<dbReference type="KEGG" id="mpi:Mpet_1842"/>
<dbReference type="eggNOG" id="arCOG02825">
    <property type="taxonomic scope" value="Archaea"/>
</dbReference>
<dbReference type="InterPro" id="IPR004607">
    <property type="entry name" value="GART"/>
</dbReference>
<comment type="similarity">
    <text evidence="5">Belongs to the GART family.</text>
</comment>